<evidence type="ECO:0000256" key="7">
    <source>
        <dbReference type="SAM" id="Phobius"/>
    </source>
</evidence>
<evidence type="ECO:0000313" key="8">
    <source>
        <dbReference type="EMBL" id="EDX74990.1"/>
    </source>
</evidence>
<keyword evidence="9" id="KW-1185">Reference proteome</keyword>
<feature type="transmembrane region" description="Helical" evidence="7">
    <location>
        <begin position="97"/>
        <end position="115"/>
    </location>
</feature>
<evidence type="ECO:0000256" key="3">
    <source>
        <dbReference type="ARBA" id="ARBA00022692"/>
    </source>
</evidence>
<evidence type="ECO:0000313" key="9">
    <source>
        <dbReference type="Proteomes" id="UP000003835"/>
    </source>
</evidence>
<evidence type="ECO:0000256" key="5">
    <source>
        <dbReference type="ARBA" id="ARBA00023136"/>
    </source>
</evidence>
<dbReference type="EMBL" id="DS989851">
    <property type="protein sequence ID" value="EDX74990.1"/>
    <property type="molecule type" value="Genomic_DNA"/>
</dbReference>
<dbReference type="PANTHER" id="PTHR30213">
    <property type="entry name" value="INNER MEMBRANE PROTEIN YHJD"/>
    <property type="match status" value="1"/>
</dbReference>
<dbReference type="HOGENOM" id="CLU_045539_5_1_3"/>
<dbReference type="eggNOG" id="COG1295">
    <property type="taxonomic scope" value="Bacteria"/>
</dbReference>
<feature type="compositionally biased region" description="Basic and acidic residues" evidence="6">
    <location>
        <begin position="309"/>
        <end position="329"/>
    </location>
</feature>
<keyword evidence="3 7" id="KW-0812">Transmembrane</keyword>
<reference evidence="8 9" key="1">
    <citation type="submission" date="2008-07" db="EMBL/GenBank/DDBJ databases">
        <authorList>
            <person name="Tandeau de Marsac N."/>
            <person name="Ferriera S."/>
            <person name="Johnson J."/>
            <person name="Kravitz S."/>
            <person name="Beeson K."/>
            <person name="Sutton G."/>
            <person name="Rogers Y.-H."/>
            <person name="Friedman R."/>
            <person name="Frazier M."/>
            <person name="Venter J.C."/>
        </authorList>
    </citation>
    <scope>NUCLEOTIDE SEQUENCE [LARGE SCALE GENOMIC DNA]</scope>
    <source>
        <strain evidence="8 9">PCC 7420</strain>
    </source>
</reference>
<gene>
    <name evidence="8" type="ORF">MC7420_864</name>
</gene>
<feature type="transmembrane region" description="Helical" evidence="7">
    <location>
        <begin position="143"/>
        <end position="169"/>
    </location>
</feature>
<keyword evidence="4 7" id="KW-1133">Transmembrane helix</keyword>
<dbReference type="NCBIfam" id="TIGR00765">
    <property type="entry name" value="yihY_not_rbn"/>
    <property type="match status" value="1"/>
</dbReference>
<evidence type="ECO:0000256" key="6">
    <source>
        <dbReference type="SAM" id="MobiDB-lite"/>
    </source>
</evidence>
<feature type="transmembrane region" description="Helical" evidence="7">
    <location>
        <begin position="216"/>
        <end position="239"/>
    </location>
</feature>
<dbReference type="PIRSF" id="PIRSF035875">
    <property type="entry name" value="RNase_BN"/>
    <property type="match status" value="1"/>
</dbReference>
<keyword evidence="2" id="KW-1003">Cell membrane</keyword>
<dbReference type="InterPro" id="IPR017039">
    <property type="entry name" value="Virul_fac_BrkB"/>
</dbReference>
<dbReference type="GO" id="GO:0005886">
    <property type="term" value="C:plasma membrane"/>
    <property type="evidence" value="ECO:0007669"/>
    <property type="project" value="UniProtKB-SubCell"/>
</dbReference>
<evidence type="ECO:0000256" key="1">
    <source>
        <dbReference type="ARBA" id="ARBA00004651"/>
    </source>
</evidence>
<proteinExistence type="predicted"/>
<name>B4VSS2_9CYAN</name>
<dbReference type="STRING" id="118168.MC7420_864"/>
<evidence type="ECO:0000256" key="2">
    <source>
        <dbReference type="ARBA" id="ARBA00022475"/>
    </source>
</evidence>
<feature type="region of interest" description="Disordered" evidence="6">
    <location>
        <begin position="309"/>
        <end position="338"/>
    </location>
</feature>
<protein>
    <submittedName>
        <fullName evidence="8">YihY family protein</fullName>
    </submittedName>
</protein>
<keyword evidence="5 7" id="KW-0472">Membrane</keyword>
<organism evidence="8 9">
    <name type="scientific">Coleofasciculus chthonoplastes PCC 7420</name>
    <dbReference type="NCBI Taxonomy" id="118168"/>
    <lineage>
        <taxon>Bacteria</taxon>
        <taxon>Bacillati</taxon>
        <taxon>Cyanobacteriota</taxon>
        <taxon>Cyanophyceae</taxon>
        <taxon>Coleofasciculales</taxon>
        <taxon>Coleofasciculaceae</taxon>
        <taxon>Coleofasciculus</taxon>
    </lineage>
</organism>
<sequence length="355" mass="38333">MEWLVMNFKVVGELFKETIQEWQEDKASRLAAALAYYTVFSLAPLLIIAIAIAGSIFGPEAARGEIVEQIQGLVGTEGAKVIETAIQNANRPNVSSIASIISIVVLLFGASGVFAQLQDALNTVWGVQPKPGRPVKGFLQKRLLSFSVVLGIGFLLLVSLIVSAALAALSNYANDLLFGVGFLWSLLNWVLSLGVITLLFAMMYKFLPDVKISWSDVWIGASITAILFTIGKSLIGMYLGRGSFASTYGAAGSLVIFLAWVYYSAQILFIGAEFTQVYARKFGSSIVPDKHAIQLTESDRAKQGIAHTEALKKAAGDSEDSEKSPKEKQSGNVGAKALKTYHDAARKMGLDKKQK</sequence>
<feature type="transmembrane region" description="Helical" evidence="7">
    <location>
        <begin position="34"/>
        <end position="57"/>
    </location>
</feature>
<dbReference type="PANTHER" id="PTHR30213:SF1">
    <property type="entry name" value="INNER MEMBRANE PROTEIN YHJD"/>
    <property type="match status" value="1"/>
</dbReference>
<dbReference type="Pfam" id="PF03631">
    <property type="entry name" value="Virul_fac_BrkB"/>
    <property type="match status" value="1"/>
</dbReference>
<accession>B4VSS2</accession>
<comment type="subcellular location">
    <subcellularLocation>
        <location evidence="1">Cell membrane</location>
        <topology evidence="1">Multi-pass membrane protein</topology>
    </subcellularLocation>
</comment>
<evidence type="ECO:0000256" key="4">
    <source>
        <dbReference type="ARBA" id="ARBA00022989"/>
    </source>
</evidence>
<dbReference type="AlphaFoldDB" id="B4VSS2"/>
<feature type="transmembrane region" description="Helical" evidence="7">
    <location>
        <begin position="245"/>
        <end position="263"/>
    </location>
</feature>
<feature type="transmembrane region" description="Helical" evidence="7">
    <location>
        <begin position="181"/>
        <end position="204"/>
    </location>
</feature>
<dbReference type="Proteomes" id="UP000003835">
    <property type="component" value="Unassembled WGS sequence"/>
</dbReference>